<evidence type="ECO:0000313" key="3">
    <source>
        <dbReference type="Proteomes" id="UP001174909"/>
    </source>
</evidence>
<organism evidence="2 3">
    <name type="scientific">Geodia barretti</name>
    <name type="common">Barrett's horny sponge</name>
    <dbReference type="NCBI Taxonomy" id="519541"/>
    <lineage>
        <taxon>Eukaryota</taxon>
        <taxon>Metazoa</taxon>
        <taxon>Porifera</taxon>
        <taxon>Demospongiae</taxon>
        <taxon>Heteroscleromorpha</taxon>
        <taxon>Tetractinellida</taxon>
        <taxon>Astrophorina</taxon>
        <taxon>Geodiidae</taxon>
        <taxon>Geodia</taxon>
    </lineage>
</organism>
<feature type="region of interest" description="Disordered" evidence="1">
    <location>
        <begin position="1"/>
        <end position="50"/>
    </location>
</feature>
<sequence length="773" mass="87286">MRSSLHTAEATISEERPEEKREACQSSPDASSARSTPTSPVPKIKSPFLFTSDPQPLRVLVHTETNSQTQTEQHTWRVKKSILGRYISNQGPDQQSLKESRKWKMKFLPGRGGSKAKKGRGLATHAIWIVEKGLLARYIWDPSYNFAFIKCSKQVPIDIGCGNFNPTLSLLLYPLGLFDDKRSNMTLQLKILIPDECPPLLPTDSYNLSLKICSAETRTTPGTQLEYAHKSYRIPFDQGMIYIHSFLPHHIIKQCESSALEFHITTSHLCNKEDTSAPSLVEVESPKHRQNLVTTPKLLNFNHPQFFNFDTTSATEGERTFDGCLLPESMTPLSILSDCTSEGRKFTDEANDFSLEIPEGAIPEGESHTVDVGVGLFGPFQFPEGLRPVSPVFWVCVRDQKNFQFSKHVPVTIPHFLNLENEDDIQSLGLTFLKADHNKNSEGLYEFNPTDGEMDFQTFKSHGILRTLHFCSLCIAARDIPKSLQKALFCITAVLPKFSIPVGKSINLYFIITFLNLKTCLKKVDDIIATMELDGHKTKQLKFQFNTNTRTPALEMVITQPKHGKIGLSGNTKVFRSEVDFFVKRRLTEGELNTLKSDKFYPPRFEGYFASFRENATLDDGKIVFKGATSDIVYDIHLDCPTAIPAIKGIISVMLFQLLKFMIFTEAVDMSTHTESKLLLDIDRDLHIAKRHLQHLSKQELKDIFLELGLFDATVRDNLTDSSRDSYAEDLIRAWILGRDGIMIKEEYKGGATWENLKKALRNINHPGVAATI</sequence>
<gene>
    <name evidence="2" type="ORF">GBAR_LOCUS28378</name>
</gene>
<feature type="compositionally biased region" description="Basic and acidic residues" evidence="1">
    <location>
        <begin position="13"/>
        <end position="23"/>
    </location>
</feature>
<keyword evidence="3" id="KW-1185">Reference proteome</keyword>
<evidence type="ECO:0000313" key="2">
    <source>
        <dbReference type="EMBL" id="CAI8051844.1"/>
    </source>
</evidence>
<dbReference type="Proteomes" id="UP001174909">
    <property type="component" value="Unassembled WGS sequence"/>
</dbReference>
<dbReference type="AlphaFoldDB" id="A0AA35TQE5"/>
<dbReference type="EMBL" id="CASHTH010003968">
    <property type="protein sequence ID" value="CAI8051844.1"/>
    <property type="molecule type" value="Genomic_DNA"/>
</dbReference>
<evidence type="ECO:0000256" key="1">
    <source>
        <dbReference type="SAM" id="MobiDB-lite"/>
    </source>
</evidence>
<name>A0AA35TQE5_GEOBA</name>
<reference evidence="2" key="1">
    <citation type="submission" date="2023-03" db="EMBL/GenBank/DDBJ databases">
        <authorList>
            <person name="Steffen K."/>
            <person name="Cardenas P."/>
        </authorList>
    </citation>
    <scope>NUCLEOTIDE SEQUENCE</scope>
</reference>
<accession>A0AA35TQE5</accession>
<proteinExistence type="predicted"/>
<feature type="compositionally biased region" description="Polar residues" evidence="1">
    <location>
        <begin position="24"/>
        <end position="38"/>
    </location>
</feature>
<dbReference type="Gene3D" id="2.60.220.30">
    <property type="match status" value="1"/>
</dbReference>
<comment type="caution">
    <text evidence="2">The sequence shown here is derived from an EMBL/GenBank/DDBJ whole genome shotgun (WGS) entry which is preliminary data.</text>
</comment>
<protein>
    <submittedName>
        <fullName evidence="2">Uncharacterized protein</fullName>
    </submittedName>
</protein>